<evidence type="ECO:0000259" key="2">
    <source>
        <dbReference type="Pfam" id="PF13472"/>
    </source>
</evidence>
<dbReference type="Proteomes" id="UP000249260">
    <property type="component" value="Unassembled WGS sequence"/>
</dbReference>
<dbReference type="InterPro" id="IPR036514">
    <property type="entry name" value="SGNH_hydro_sf"/>
</dbReference>
<protein>
    <recommendedName>
        <fullName evidence="2">SGNH hydrolase-type esterase domain-containing protein</fullName>
    </recommendedName>
</protein>
<accession>A0A328TZ90</accession>
<feature type="domain" description="SGNH hydrolase-type esterase" evidence="2">
    <location>
        <begin position="38"/>
        <end position="237"/>
    </location>
</feature>
<dbReference type="SUPFAM" id="SSF52266">
    <property type="entry name" value="SGNH hydrolase"/>
    <property type="match status" value="1"/>
</dbReference>
<evidence type="ECO:0000313" key="3">
    <source>
        <dbReference type="EMBL" id="RAP75838.1"/>
    </source>
</evidence>
<reference evidence="3 4" key="1">
    <citation type="submission" date="2018-06" db="EMBL/GenBank/DDBJ databases">
        <title>Paenibacillus montanisoli sp. nov., isolated from mountain area soil.</title>
        <authorList>
            <person name="Wu M."/>
        </authorList>
    </citation>
    <scope>NUCLEOTIDE SEQUENCE [LARGE SCALE GENOMIC DNA]</scope>
    <source>
        <strain evidence="3 4">RA17</strain>
    </source>
</reference>
<evidence type="ECO:0000256" key="1">
    <source>
        <dbReference type="SAM" id="SignalP"/>
    </source>
</evidence>
<organism evidence="3 4">
    <name type="scientific">Paenibacillus montanisoli</name>
    <dbReference type="NCBI Taxonomy" id="2081970"/>
    <lineage>
        <taxon>Bacteria</taxon>
        <taxon>Bacillati</taxon>
        <taxon>Bacillota</taxon>
        <taxon>Bacilli</taxon>
        <taxon>Bacillales</taxon>
        <taxon>Paenibacillaceae</taxon>
        <taxon>Paenibacillus</taxon>
    </lineage>
</organism>
<keyword evidence="4" id="KW-1185">Reference proteome</keyword>
<gene>
    <name evidence="3" type="ORF">DL346_10390</name>
</gene>
<sequence>MGKITWRMRVFVCTMILSLLLSTNLAYAASAPAPYYAALGDSIAFGIGATGWKGYVPRLKSYMTGATLSNQSFPGDKSSQLLSKIKSNLFTRAALKKATVITISIGGNNLLGCASSNYTVINAACAEAGIAGFSSDLPNILKEIRNLNPSAPIVLMTLYNPYLKNDSNYLTADGYITRINNIMNDTLNNGAAKIAYNYSTVDVYGSFGSGVNGDTCKLTHFCESTRDPHPKDAGHQLIADLHAILMKLK</sequence>
<name>A0A328TZ90_9BACL</name>
<proteinExistence type="predicted"/>
<dbReference type="Pfam" id="PF13472">
    <property type="entry name" value="Lipase_GDSL_2"/>
    <property type="match status" value="1"/>
</dbReference>
<dbReference type="EMBL" id="QLUW01000002">
    <property type="protein sequence ID" value="RAP75838.1"/>
    <property type="molecule type" value="Genomic_DNA"/>
</dbReference>
<dbReference type="OrthoDB" id="26855at2"/>
<dbReference type="GO" id="GO:0004622">
    <property type="term" value="F:phosphatidylcholine lysophospholipase activity"/>
    <property type="evidence" value="ECO:0007669"/>
    <property type="project" value="TreeGrafter"/>
</dbReference>
<feature type="chain" id="PRO_5016356032" description="SGNH hydrolase-type esterase domain-containing protein" evidence="1">
    <location>
        <begin position="29"/>
        <end position="249"/>
    </location>
</feature>
<comment type="caution">
    <text evidence="3">The sequence shown here is derived from an EMBL/GenBank/DDBJ whole genome shotgun (WGS) entry which is preliminary data.</text>
</comment>
<dbReference type="PANTHER" id="PTHR30383">
    <property type="entry name" value="THIOESTERASE 1/PROTEASE 1/LYSOPHOSPHOLIPASE L1"/>
    <property type="match status" value="1"/>
</dbReference>
<dbReference type="AlphaFoldDB" id="A0A328TZ90"/>
<dbReference type="PANTHER" id="PTHR30383:SF5">
    <property type="entry name" value="SGNH HYDROLASE-TYPE ESTERASE DOMAIN-CONTAINING PROTEIN"/>
    <property type="match status" value="1"/>
</dbReference>
<keyword evidence="1" id="KW-0732">Signal</keyword>
<feature type="signal peptide" evidence="1">
    <location>
        <begin position="1"/>
        <end position="28"/>
    </location>
</feature>
<dbReference type="InterPro" id="IPR013830">
    <property type="entry name" value="SGNH_hydro"/>
</dbReference>
<dbReference type="Gene3D" id="3.40.50.1110">
    <property type="entry name" value="SGNH hydrolase"/>
    <property type="match status" value="1"/>
</dbReference>
<dbReference type="InterPro" id="IPR051532">
    <property type="entry name" value="Ester_Hydrolysis_Enzymes"/>
</dbReference>
<dbReference type="RefSeq" id="WP_112882063.1">
    <property type="nucleotide sequence ID" value="NZ_QLUW01000002.1"/>
</dbReference>
<evidence type="ECO:0000313" key="4">
    <source>
        <dbReference type="Proteomes" id="UP000249260"/>
    </source>
</evidence>